<feature type="binding site" evidence="9">
    <location>
        <begin position="77"/>
        <end position="79"/>
    </location>
    <ligand>
        <name>substrate</name>
    </ligand>
</feature>
<evidence type="ECO:0000259" key="10">
    <source>
        <dbReference type="PROSITE" id="PS51471"/>
    </source>
</evidence>
<sequence length="218" mass="25470">MKIQPSLFGEFEKQHTILPDADVLYLPGWFSTQANSRTFFKKLKKDISWEQSEIMLYGKMMKIPRLSAWYGDADSSYAYLGTEFKPLSWLPLLLDIKQAVERVLFQHLKGTLFNSALINCYRDGQDSVAWHSDDEPELGKNPAIASLSFGAEREFQLKHRYNKQYGIHRLILGDGDLLFMYGAMQHHWYHQIPKSKKDVGERINITFRHVYPKNFSFL</sequence>
<keyword evidence="7" id="KW-0408">Iron</keyword>
<feature type="binding site" evidence="9">
    <location>
        <position position="121"/>
    </location>
    <ligand>
        <name>2-oxoglutarate</name>
        <dbReference type="ChEBI" id="CHEBI:16810"/>
    </ligand>
</feature>
<accession>A0A1D2QR76</accession>
<feature type="binding site" evidence="9">
    <location>
        <position position="202"/>
    </location>
    <ligand>
        <name>2-oxoglutarate</name>
        <dbReference type="ChEBI" id="CHEBI:16810"/>
    </ligand>
</feature>
<dbReference type="PROSITE" id="PS51471">
    <property type="entry name" value="FE2OG_OXY"/>
    <property type="match status" value="1"/>
</dbReference>
<dbReference type="FunFam" id="2.60.120.590:FF:000004">
    <property type="entry name" value="DNA oxidative demethylase ALKBH2"/>
    <property type="match status" value="1"/>
</dbReference>
<dbReference type="STRING" id="62101.AB835_05555"/>
<dbReference type="GO" id="GO:0051747">
    <property type="term" value="F:cytosine C-5 DNA demethylase activity"/>
    <property type="evidence" value="ECO:0007669"/>
    <property type="project" value="TreeGrafter"/>
</dbReference>
<dbReference type="EMBL" id="MDLC01000014">
    <property type="protein sequence ID" value="ODS24086.1"/>
    <property type="molecule type" value="Genomic_DNA"/>
</dbReference>
<comment type="cofactor">
    <cofactor evidence="1">
        <name>Fe(2+)</name>
        <dbReference type="ChEBI" id="CHEBI:29033"/>
    </cofactor>
</comment>
<proteinExistence type="predicted"/>
<evidence type="ECO:0000313" key="11">
    <source>
        <dbReference type="EMBL" id="ODS24086.1"/>
    </source>
</evidence>
<feature type="binding site" evidence="9">
    <location>
        <position position="190"/>
    </location>
    <ligand>
        <name>2-oxoglutarate</name>
        <dbReference type="ChEBI" id="CHEBI:16810"/>
    </ligand>
</feature>
<dbReference type="InterPro" id="IPR005123">
    <property type="entry name" value="Oxoglu/Fe-dep_dioxygenase_dom"/>
</dbReference>
<dbReference type="Proteomes" id="UP000242502">
    <property type="component" value="Unassembled WGS sequence"/>
</dbReference>
<keyword evidence="5" id="KW-0223">Dioxygenase</keyword>
<evidence type="ECO:0000256" key="9">
    <source>
        <dbReference type="PIRSR" id="PIRSR632852-1"/>
    </source>
</evidence>
<evidence type="ECO:0000256" key="1">
    <source>
        <dbReference type="ARBA" id="ARBA00001954"/>
    </source>
</evidence>
<dbReference type="PANTHER" id="PTHR31573">
    <property type="entry name" value="ALPHA-KETOGLUTARATE-DEPENDENT DIOXYGENASE ALKB HOMOLOG 2"/>
    <property type="match status" value="1"/>
</dbReference>
<keyword evidence="3" id="KW-0227">DNA damage</keyword>
<dbReference type="PANTHER" id="PTHR31573:SF1">
    <property type="entry name" value="DNA OXIDATIVE DEMETHYLASE ALKBH2"/>
    <property type="match status" value="1"/>
</dbReference>
<feature type="binding site" evidence="9">
    <location>
        <position position="131"/>
    </location>
    <ligand>
        <name>2-oxoglutarate</name>
        <dbReference type="ChEBI" id="CHEBI:16810"/>
    </ligand>
</feature>
<dbReference type="InterPro" id="IPR027450">
    <property type="entry name" value="AlkB-like"/>
</dbReference>
<reference evidence="11 12" key="1">
    <citation type="journal article" date="2016" name="Appl. Environ. Microbiol.">
        <title>Lack of Overt Genome Reduction in the Bryostatin-Producing Bryozoan Symbiont "Candidatus Endobugula sertula".</title>
        <authorList>
            <person name="Miller I.J."/>
            <person name="Vanee N."/>
            <person name="Fong S.S."/>
            <person name="Lim-Fong G.E."/>
            <person name="Kwan J.C."/>
        </authorList>
    </citation>
    <scope>NUCLEOTIDE SEQUENCE [LARGE SCALE GENOMIC DNA]</scope>
    <source>
        <strain evidence="11">AB1-4</strain>
    </source>
</reference>
<evidence type="ECO:0000256" key="2">
    <source>
        <dbReference type="ARBA" id="ARBA00022723"/>
    </source>
</evidence>
<keyword evidence="4" id="KW-0460">Magnesium</keyword>
<keyword evidence="2" id="KW-0479">Metal-binding</keyword>
<feature type="binding site" evidence="9">
    <location>
        <position position="119"/>
    </location>
    <ligand>
        <name>2-oxoglutarate</name>
        <dbReference type="ChEBI" id="CHEBI:16810"/>
    </ligand>
</feature>
<keyword evidence="6" id="KW-0560">Oxidoreductase</keyword>
<evidence type="ECO:0000256" key="5">
    <source>
        <dbReference type="ARBA" id="ARBA00022964"/>
    </source>
</evidence>
<feature type="binding site" evidence="9">
    <location>
        <position position="206"/>
    </location>
    <ligand>
        <name>2-oxoglutarate</name>
        <dbReference type="ChEBI" id="CHEBI:16810"/>
    </ligand>
</feature>
<dbReference type="Pfam" id="PF13532">
    <property type="entry name" value="2OG-FeII_Oxy_2"/>
    <property type="match status" value="1"/>
</dbReference>
<dbReference type="GO" id="GO:0006307">
    <property type="term" value="P:DNA alkylation repair"/>
    <property type="evidence" value="ECO:0007669"/>
    <property type="project" value="TreeGrafter"/>
</dbReference>
<dbReference type="Gene3D" id="2.60.120.590">
    <property type="entry name" value="Alpha-ketoglutarate-dependent dioxygenase AlkB-like"/>
    <property type="match status" value="1"/>
</dbReference>
<dbReference type="SUPFAM" id="SSF51197">
    <property type="entry name" value="Clavaminate synthase-like"/>
    <property type="match status" value="1"/>
</dbReference>
<dbReference type="GO" id="GO:0008198">
    <property type="term" value="F:ferrous iron binding"/>
    <property type="evidence" value="ECO:0007669"/>
    <property type="project" value="TreeGrafter"/>
</dbReference>
<feature type="domain" description="Fe2OG dioxygenase" evidence="10">
    <location>
        <begin position="112"/>
        <end position="211"/>
    </location>
</feature>
<dbReference type="InterPro" id="IPR037151">
    <property type="entry name" value="AlkB-like_sf"/>
</dbReference>
<comment type="caution">
    <text evidence="11">The sequence shown here is derived from an EMBL/GenBank/DDBJ whole genome shotgun (WGS) entry which is preliminary data.</text>
</comment>
<protein>
    <recommendedName>
        <fullName evidence="10">Fe2OG dioxygenase domain-containing protein</fullName>
    </recommendedName>
</protein>
<feature type="binding site" evidence="9">
    <location>
        <position position="208"/>
    </location>
    <ligand>
        <name>2-oxoglutarate</name>
        <dbReference type="ChEBI" id="CHEBI:16810"/>
    </ligand>
</feature>
<name>A0A1D2QR76_9GAMM</name>
<feature type="binding site" evidence="9">
    <location>
        <position position="134"/>
    </location>
    <ligand>
        <name>substrate</name>
    </ligand>
</feature>
<evidence type="ECO:0000313" key="12">
    <source>
        <dbReference type="Proteomes" id="UP000242502"/>
    </source>
</evidence>
<dbReference type="AlphaFoldDB" id="A0A1D2QR76"/>
<evidence type="ECO:0000256" key="6">
    <source>
        <dbReference type="ARBA" id="ARBA00023002"/>
    </source>
</evidence>
<dbReference type="InterPro" id="IPR032852">
    <property type="entry name" value="ALKBH2"/>
</dbReference>
<evidence type="ECO:0000256" key="7">
    <source>
        <dbReference type="ARBA" id="ARBA00023004"/>
    </source>
</evidence>
<evidence type="ECO:0000256" key="3">
    <source>
        <dbReference type="ARBA" id="ARBA00022763"/>
    </source>
</evidence>
<organism evidence="11 12">
    <name type="scientific">Candidatus Endobugula sertula</name>
    <name type="common">Bugula neritina bacterial symbiont</name>
    <dbReference type="NCBI Taxonomy" id="62101"/>
    <lineage>
        <taxon>Bacteria</taxon>
        <taxon>Pseudomonadati</taxon>
        <taxon>Pseudomonadota</taxon>
        <taxon>Gammaproteobacteria</taxon>
        <taxon>Cellvibrionales</taxon>
        <taxon>Cellvibrionaceae</taxon>
        <taxon>Candidatus Endobugula</taxon>
    </lineage>
</organism>
<gene>
    <name evidence="11" type="ORF">AB835_05555</name>
</gene>
<evidence type="ECO:0000256" key="4">
    <source>
        <dbReference type="ARBA" id="ARBA00022842"/>
    </source>
</evidence>
<evidence type="ECO:0000256" key="8">
    <source>
        <dbReference type="ARBA" id="ARBA00023204"/>
    </source>
</evidence>
<keyword evidence="8" id="KW-0234">DNA repair</keyword>
<dbReference type="GO" id="GO:0035516">
    <property type="term" value="F:broad specificity oxidative DNA demethylase activity"/>
    <property type="evidence" value="ECO:0007669"/>
    <property type="project" value="TreeGrafter"/>
</dbReference>